<comment type="caution">
    <text evidence="3">The sequence shown here is derived from an EMBL/GenBank/DDBJ whole genome shotgun (WGS) entry which is preliminary data.</text>
</comment>
<dbReference type="OrthoDB" id="9810925at2"/>
<dbReference type="InterPro" id="IPR003961">
    <property type="entry name" value="FN3_dom"/>
</dbReference>
<evidence type="ECO:0000313" key="4">
    <source>
        <dbReference type="Proteomes" id="UP000290657"/>
    </source>
</evidence>
<dbReference type="Proteomes" id="UP000290657">
    <property type="component" value="Unassembled WGS sequence"/>
</dbReference>
<dbReference type="PROSITE" id="PS51257">
    <property type="entry name" value="PROKAR_LIPOPROTEIN"/>
    <property type="match status" value="1"/>
</dbReference>
<reference evidence="3 4" key="1">
    <citation type="submission" date="2017-10" db="EMBL/GenBank/DDBJ databases">
        <title>Genomics of the genus Arcobacter.</title>
        <authorList>
            <person name="Perez-Cataluna A."/>
            <person name="Figueras M.J."/>
        </authorList>
    </citation>
    <scope>NUCLEOTIDE SEQUENCE [LARGE SCALE GENOMIC DNA]</scope>
    <source>
        <strain evidence="3 4">CECT 8987</strain>
    </source>
</reference>
<evidence type="ECO:0000259" key="2">
    <source>
        <dbReference type="PROSITE" id="PS50853"/>
    </source>
</evidence>
<proteinExistence type="predicted"/>
<feature type="signal peptide" evidence="1">
    <location>
        <begin position="1"/>
        <end position="25"/>
    </location>
</feature>
<keyword evidence="1" id="KW-0732">Signal</keyword>
<gene>
    <name evidence="3" type="ORF">CRV04_02290</name>
</gene>
<dbReference type="AlphaFoldDB" id="A0A4Q0XUM8"/>
<accession>A0A4Q0XUM8</accession>
<organism evidence="3 4">
    <name type="scientific">Candidatus Marinarcus aquaticus</name>
    <dbReference type="NCBI Taxonomy" id="2044504"/>
    <lineage>
        <taxon>Bacteria</taxon>
        <taxon>Pseudomonadati</taxon>
        <taxon>Campylobacterota</taxon>
        <taxon>Epsilonproteobacteria</taxon>
        <taxon>Campylobacterales</taxon>
        <taxon>Arcobacteraceae</taxon>
        <taxon>Candidatus Marinarcus</taxon>
    </lineage>
</organism>
<name>A0A4Q0XUM8_9BACT</name>
<dbReference type="EMBL" id="PDKN01000001">
    <property type="protein sequence ID" value="RXJ60863.1"/>
    <property type="molecule type" value="Genomic_DNA"/>
</dbReference>
<dbReference type="CDD" id="cd00063">
    <property type="entry name" value="FN3"/>
    <property type="match status" value="1"/>
</dbReference>
<dbReference type="InterPro" id="IPR036116">
    <property type="entry name" value="FN3_sf"/>
</dbReference>
<evidence type="ECO:0000313" key="3">
    <source>
        <dbReference type="EMBL" id="RXJ60863.1"/>
    </source>
</evidence>
<feature type="chain" id="PRO_5020407159" description="Fibronectin type-III domain-containing protein" evidence="1">
    <location>
        <begin position="26"/>
        <end position="424"/>
    </location>
</feature>
<dbReference type="InterPro" id="IPR013783">
    <property type="entry name" value="Ig-like_fold"/>
</dbReference>
<dbReference type="Gene3D" id="2.60.40.10">
    <property type="entry name" value="Immunoglobulins"/>
    <property type="match status" value="4"/>
</dbReference>
<feature type="domain" description="Fibronectin type-III" evidence="2">
    <location>
        <begin position="135"/>
        <end position="231"/>
    </location>
</feature>
<dbReference type="SMART" id="SM00060">
    <property type="entry name" value="FN3"/>
    <property type="match status" value="3"/>
</dbReference>
<keyword evidence="4" id="KW-1185">Reference proteome</keyword>
<dbReference type="RefSeq" id="WP_128994999.1">
    <property type="nucleotide sequence ID" value="NZ_PDKN01000001.1"/>
</dbReference>
<dbReference type="SUPFAM" id="SSF49265">
    <property type="entry name" value="Fibronectin type III"/>
    <property type="match status" value="2"/>
</dbReference>
<dbReference type="PROSITE" id="PS50853">
    <property type="entry name" value="FN3"/>
    <property type="match status" value="1"/>
</dbReference>
<protein>
    <recommendedName>
        <fullName evidence="2">Fibronectin type-III domain-containing protein</fullName>
    </recommendedName>
</protein>
<evidence type="ECO:0000256" key="1">
    <source>
        <dbReference type="SAM" id="SignalP"/>
    </source>
</evidence>
<sequence>MTKLIKLTSSILLVLLISGCTTTNLTEPSKPRIDNTLEAVDSNSIRTIPDITAIAFEWQKVDDLRVNGYYVYRANMNEEGQKLKRITFVPNRYATHYVDTKLEPNSRYLYAIASATPQSSESKPTTAYSAQTLPVPAPVSFIQAISNMPRQVKILWRPHESERIKAYILERTTPTTAKWEEIATLDGRLQVEYIDTKLKDNVVYMYRLTAVTFDGIKSMPSEIVRAQTKPLPLPANKVHATNDLPRKIIVTWEPSPTEDVIGYNLYYNNSADGSFDILKKFPNTATTYEDVINEDGKHRFYKVTAVDKDNLESALLMNSTMGSTLPKLNKPIITLAQIQGEKAILNWQSGDSRAVSYTVYKTVKEGFMSSKTIKISGVNDLRFEDRDIVRGIEYTYALQSIDENGIPSDKTEAVSLTLPKLSEK</sequence>